<protein>
    <submittedName>
        <fullName evidence="2">Uncharacterized protein</fullName>
    </submittedName>
</protein>
<evidence type="ECO:0000313" key="2">
    <source>
        <dbReference type="EMBL" id="MYD90387.1"/>
    </source>
</evidence>
<dbReference type="EMBL" id="VXPY01000060">
    <property type="protein sequence ID" value="MYD90387.1"/>
    <property type="molecule type" value="Genomic_DNA"/>
</dbReference>
<evidence type="ECO:0000256" key="1">
    <source>
        <dbReference type="SAM" id="Phobius"/>
    </source>
</evidence>
<sequence length="99" mass="10976">MEQVLDTIRDITFVLIALETFAVLGLLILLIRHLLRLVRILRTGVAPILEDAQQAARTTRATAEFVGEHVVKPTAEARGKLSGLRRAMQVLFGDLLPPH</sequence>
<organism evidence="2">
    <name type="scientific">Caldilineaceae bacterium SB0662_bin_9</name>
    <dbReference type="NCBI Taxonomy" id="2605258"/>
    <lineage>
        <taxon>Bacteria</taxon>
        <taxon>Bacillati</taxon>
        <taxon>Chloroflexota</taxon>
        <taxon>Caldilineae</taxon>
        <taxon>Caldilineales</taxon>
        <taxon>Caldilineaceae</taxon>
    </lineage>
</organism>
<keyword evidence="1" id="KW-0812">Transmembrane</keyword>
<reference evidence="2" key="1">
    <citation type="submission" date="2019-09" db="EMBL/GenBank/DDBJ databases">
        <title>Characterisation of the sponge microbiome using genome-centric metagenomics.</title>
        <authorList>
            <person name="Engelberts J.P."/>
            <person name="Robbins S.J."/>
            <person name="De Goeij J.M."/>
            <person name="Aranda M."/>
            <person name="Bell S.C."/>
            <person name="Webster N.S."/>
        </authorList>
    </citation>
    <scope>NUCLEOTIDE SEQUENCE</scope>
    <source>
        <strain evidence="2">SB0662_bin_9</strain>
    </source>
</reference>
<keyword evidence="1" id="KW-1133">Transmembrane helix</keyword>
<proteinExistence type="predicted"/>
<feature type="transmembrane region" description="Helical" evidence="1">
    <location>
        <begin position="12"/>
        <end position="31"/>
    </location>
</feature>
<keyword evidence="1" id="KW-0472">Membrane</keyword>
<gene>
    <name evidence="2" type="ORF">F4Y08_08655</name>
</gene>
<name>A0A6B1DT89_9CHLR</name>
<accession>A0A6B1DT89</accession>
<dbReference type="AlphaFoldDB" id="A0A6B1DT89"/>
<comment type="caution">
    <text evidence="2">The sequence shown here is derived from an EMBL/GenBank/DDBJ whole genome shotgun (WGS) entry which is preliminary data.</text>
</comment>